<feature type="non-terminal residue" evidence="1">
    <location>
        <position position="256"/>
    </location>
</feature>
<protein>
    <submittedName>
        <fullName evidence="1">Uncharacterized protein</fullName>
    </submittedName>
</protein>
<dbReference type="Proteomes" id="UP000092583">
    <property type="component" value="Unassembled WGS sequence"/>
</dbReference>
<keyword evidence="2" id="KW-1185">Reference proteome</keyword>
<proteinExistence type="predicted"/>
<dbReference type="AlphaFoldDB" id="A0A1B9IEN3"/>
<accession>A0A1B9IEN3</accession>
<evidence type="ECO:0000313" key="2">
    <source>
        <dbReference type="Proteomes" id="UP000092583"/>
    </source>
</evidence>
<dbReference type="EMBL" id="KV700096">
    <property type="protein sequence ID" value="OCF54022.1"/>
    <property type="molecule type" value="Genomic_DNA"/>
</dbReference>
<gene>
    <name evidence="1" type="ORF">L486_08462</name>
</gene>
<reference evidence="1 2" key="1">
    <citation type="submission" date="2013-07" db="EMBL/GenBank/DDBJ databases">
        <title>The Genome Sequence of Kwoniella mangroviensis CBS10435.</title>
        <authorList>
            <consortium name="The Broad Institute Genome Sequencing Platform"/>
            <person name="Cuomo C."/>
            <person name="Litvintseva A."/>
            <person name="Chen Y."/>
            <person name="Heitman J."/>
            <person name="Sun S."/>
            <person name="Springer D."/>
            <person name="Dromer F."/>
            <person name="Young S.K."/>
            <person name="Zeng Q."/>
            <person name="Gargeya S."/>
            <person name="Fitzgerald M."/>
            <person name="Abouelleil A."/>
            <person name="Alvarado L."/>
            <person name="Berlin A.M."/>
            <person name="Chapman S.B."/>
            <person name="Dewar J."/>
            <person name="Goldberg J."/>
            <person name="Griggs A."/>
            <person name="Gujja S."/>
            <person name="Hansen M."/>
            <person name="Howarth C."/>
            <person name="Imamovic A."/>
            <person name="Larimer J."/>
            <person name="McCowan C."/>
            <person name="Murphy C."/>
            <person name="Pearson M."/>
            <person name="Priest M."/>
            <person name="Roberts A."/>
            <person name="Saif S."/>
            <person name="Shea T."/>
            <person name="Sykes S."/>
            <person name="Wortman J."/>
            <person name="Nusbaum C."/>
            <person name="Birren B."/>
        </authorList>
    </citation>
    <scope>NUCLEOTIDE SEQUENCE [LARGE SCALE GENOMIC DNA]</scope>
    <source>
        <strain evidence="1 2">CBS 10435</strain>
    </source>
</reference>
<sequence>MPFQSSPLALNRFPAEIQNMIMALIESQPKGDLFNMILTSQAMYDHFTPILYHTLNLNSDNAKQIFHGLCLDHRKKRSADRMYPFTAVDFLILLERKQRLLSESSARKTTSLRHTRKLFIEDSAGFEVFVERLNLTQPLRLPYKSPVLPRFFGRLETICLDSSVRAFPSDLFTNLNQSPLPIEWRRLQSLYCQDMCFNYWTCAGSFGPAEYIARRTVIIHEAYFDEKLSYLPKKQQFDVLYTQFSKIKSDIPSFQK</sequence>
<organism evidence="1 2">
    <name type="scientific">Kwoniella mangroviensis CBS 10435</name>
    <dbReference type="NCBI Taxonomy" id="1331196"/>
    <lineage>
        <taxon>Eukaryota</taxon>
        <taxon>Fungi</taxon>
        <taxon>Dikarya</taxon>
        <taxon>Basidiomycota</taxon>
        <taxon>Agaricomycotina</taxon>
        <taxon>Tremellomycetes</taxon>
        <taxon>Tremellales</taxon>
        <taxon>Cryptococcaceae</taxon>
        <taxon>Kwoniella</taxon>
    </lineage>
</organism>
<evidence type="ECO:0000313" key="1">
    <source>
        <dbReference type="EMBL" id="OCF54022.1"/>
    </source>
</evidence>
<reference evidence="2" key="2">
    <citation type="submission" date="2013-12" db="EMBL/GenBank/DDBJ databases">
        <title>Evolution of pathogenesis and genome organization in the Tremellales.</title>
        <authorList>
            <person name="Cuomo C."/>
            <person name="Litvintseva A."/>
            <person name="Heitman J."/>
            <person name="Chen Y."/>
            <person name="Sun S."/>
            <person name="Springer D."/>
            <person name="Dromer F."/>
            <person name="Young S."/>
            <person name="Zeng Q."/>
            <person name="Chapman S."/>
            <person name="Gujja S."/>
            <person name="Saif S."/>
            <person name="Birren B."/>
        </authorList>
    </citation>
    <scope>NUCLEOTIDE SEQUENCE [LARGE SCALE GENOMIC DNA]</scope>
    <source>
        <strain evidence="2">CBS 10435</strain>
    </source>
</reference>
<name>A0A1B9IEN3_9TREE</name>